<protein>
    <submittedName>
        <fullName evidence="2">Hydrolase</fullName>
    </submittedName>
</protein>
<dbReference type="InterPro" id="IPR042047">
    <property type="entry name" value="SleB_dom1"/>
</dbReference>
<keyword evidence="2" id="KW-0378">Hydrolase</keyword>
<dbReference type="AlphaFoldDB" id="W9H1T5"/>
<evidence type="ECO:0000313" key="2">
    <source>
        <dbReference type="EMBL" id="EWY40044.1"/>
    </source>
</evidence>
<feature type="domain" description="Cell wall hydrolase SleB" evidence="1">
    <location>
        <begin position="33"/>
        <end position="142"/>
    </location>
</feature>
<dbReference type="InterPro" id="IPR011105">
    <property type="entry name" value="Cell_wall_hydrolase_SleB"/>
</dbReference>
<comment type="caution">
    <text evidence="2">The sequence shown here is derived from an EMBL/GenBank/DDBJ whole genome shotgun (WGS) entry which is preliminary data.</text>
</comment>
<dbReference type="STRING" id="1385369.N825_03405"/>
<name>W9H1T5_9PROT</name>
<organism evidence="2 3">
    <name type="scientific">Skermanella stibiiresistens SB22</name>
    <dbReference type="NCBI Taxonomy" id="1385369"/>
    <lineage>
        <taxon>Bacteria</taxon>
        <taxon>Pseudomonadati</taxon>
        <taxon>Pseudomonadota</taxon>
        <taxon>Alphaproteobacteria</taxon>
        <taxon>Rhodospirillales</taxon>
        <taxon>Azospirillaceae</taxon>
        <taxon>Skermanella</taxon>
    </lineage>
</organism>
<dbReference type="Proteomes" id="UP000019486">
    <property type="component" value="Unassembled WGS sequence"/>
</dbReference>
<dbReference type="GO" id="GO:0016787">
    <property type="term" value="F:hydrolase activity"/>
    <property type="evidence" value="ECO:0007669"/>
    <property type="project" value="UniProtKB-KW"/>
</dbReference>
<evidence type="ECO:0000259" key="1">
    <source>
        <dbReference type="Pfam" id="PF07486"/>
    </source>
</evidence>
<dbReference type="EMBL" id="AVFL01000009">
    <property type="protein sequence ID" value="EWY40044.1"/>
    <property type="molecule type" value="Genomic_DNA"/>
</dbReference>
<evidence type="ECO:0000313" key="3">
    <source>
        <dbReference type="Proteomes" id="UP000019486"/>
    </source>
</evidence>
<proteinExistence type="predicted"/>
<keyword evidence="3" id="KW-1185">Reference proteome</keyword>
<sequence>MISAVASWHPDAASIDRNDALCLARNIYFEARGESSQGQYAVAAVTMNRVRERRWPDGICGVVYQSKQFSWTITRPASRPTQIQDRVAWARAAEVAVLSLVGLAPDHSRGATHYVAPKRLRRMPVWTAAMDVSHRIDGHVFFSERRGKQGPRRNAPRLTVVADAGGGIGLVVPPTLVAEMRRSVESIGVPGTCGTLRLLPTVNVEAALLDEPDLAGETRRRPVRRFPEPQPWSIAADGMLDRRIRSGARRVRAA</sequence>
<reference evidence="2 3" key="1">
    <citation type="submission" date="2013-08" db="EMBL/GenBank/DDBJ databases">
        <title>The genome sequence of Skermanella stibiiresistens.</title>
        <authorList>
            <person name="Zhu W."/>
            <person name="Wang G."/>
        </authorList>
    </citation>
    <scope>NUCLEOTIDE SEQUENCE [LARGE SCALE GENOMIC DNA]</scope>
    <source>
        <strain evidence="2 3">SB22</strain>
    </source>
</reference>
<accession>W9H1T5</accession>
<dbReference type="Gene3D" id="1.10.10.2520">
    <property type="entry name" value="Cell wall hydrolase SleB, domain 1"/>
    <property type="match status" value="1"/>
</dbReference>
<gene>
    <name evidence="2" type="ORF">N825_03405</name>
</gene>
<dbReference type="Pfam" id="PF07486">
    <property type="entry name" value="Hydrolase_2"/>
    <property type="match status" value="1"/>
</dbReference>